<dbReference type="InterPro" id="IPR050838">
    <property type="entry name" value="Ketopantoate_reductase"/>
</dbReference>
<dbReference type="SUPFAM" id="SSF48179">
    <property type="entry name" value="6-phosphogluconate dehydrogenase C-terminal domain-like"/>
    <property type="match status" value="1"/>
</dbReference>
<dbReference type="Gene3D" id="3.40.50.720">
    <property type="entry name" value="NAD(P)-binding Rossmann-like Domain"/>
    <property type="match status" value="1"/>
</dbReference>
<dbReference type="Gene3D" id="1.10.1040.10">
    <property type="entry name" value="N-(1-d-carboxylethyl)-l-norvaline Dehydrogenase, domain 2"/>
    <property type="match status" value="1"/>
</dbReference>
<keyword evidence="6 11" id="KW-0566">Pantothenate biosynthesis</keyword>
<evidence type="ECO:0000256" key="11">
    <source>
        <dbReference type="RuleBase" id="RU362068"/>
    </source>
</evidence>
<gene>
    <name evidence="14" type="ORF">P9850_00710</name>
</gene>
<dbReference type="PANTHER" id="PTHR43765:SF2">
    <property type="entry name" value="2-DEHYDROPANTOATE 2-REDUCTASE"/>
    <property type="match status" value="1"/>
</dbReference>
<dbReference type="GO" id="GO:0015940">
    <property type="term" value="P:pantothenate biosynthetic process"/>
    <property type="evidence" value="ECO:0007669"/>
    <property type="project" value="UniProtKB-KW"/>
</dbReference>
<dbReference type="EMBL" id="JARTLI010000002">
    <property type="protein sequence ID" value="MED5050388.1"/>
    <property type="molecule type" value="Genomic_DNA"/>
</dbReference>
<dbReference type="InterPro" id="IPR013328">
    <property type="entry name" value="6PGD_dom2"/>
</dbReference>
<evidence type="ECO:0000256" key="8">
    <source>
        <dbReference type="ARBA" id="ARBA00023002"/>
    </source>
</evidence>
<keyword evidence="7 11" id="KW-0521">NADP</keyword>
<comment type="pathway">
    <text evidence="2 11">Cofactor biosynthesis; (R)-pantothenate biosynthesis; (R)-pantoate from 3-methyl-2-oxobutanoate: step 2/2.</text>
</comment>
<keyword evidence="8 11" id="KW-0560">Oxidoreductase</keyword>
<dbReference type="Proteomes" id="UP001339962">
    <property type="component" value="Unassembled WGS sequence"/>
</dbReference>
<dbReference type="AlphaFoldDB" id="A0ABD5IQ41"/>
<evidence type="ECO:0000256" key="3">
    <source>
        <dbReference type="ARBA" id="ARBA00007870"/>
    </source>
</evidence>
<dbReference type="InterPro" id="IPR013332">
    <property type="entry name" value="KPR_N"/>
</dbReference>
<evidence type="ECO:0000256" key="9">
    <source>
        <dbReference type="ARBA" id="ARBA00032024"/>
    </source>
</evidence>
<evidence type="ECO:0000256" key="6">
    <source>
        <dbReference type="ARBA" id="ARBA00022655"/>
    </source>
</evidence>
<dbReference type="Pfam" id="PF08546">
    <property type="entry name" value="ApbA_C"/>
    <property type="match status" value="1"/>
</dbReference>
<dbReference type="InterPro" id="IPR013752">
    <property type="entry name" value="KPA_reductase"/>
</dbReference>
<proteinExistence type="inferred from homology"/>
<dbReference type="NCBIfam" id="TIGR00745">
    <property type="entry name" value="apbA_panE"/>
    <property type="match status" value="1"/>
</dbReference>
<comment type="caution">
    <text evidence="14">The sequence shown here is derived from an EMBL/GenBank/DDBJ whole genome shotgun (WGS) entry which is preliminary data.</text>
</comment>
<protein>
    <recommendedName>
        <fullName evidence="5 11">2-dehydropantoate 2-reductase</fullName>
        <ecNumber evidence="4 11">1.1.1.169</ecNumber>
    </recommendedName>
    <alternativeName>
        <fullName evidence="9 11">Ketopantoate reductase</fullName>
    </alternativeName>
</protein>
<feature type="domain" description="Ketopantoate reductase N-terminal" evidence="12">
    <location>
        <begin position="3"/>
        <end position="147"/>
    </location>
</feature>
<comment type="similarity">
    <text evidence="3 11">Belongs to the ketopantoate reductase family.</text>
</comment>
<dbReference type="InterPro" id="IPR003710">
    <property type="entry name" value="ApbA"/>
</dbReference>
<evidence type="ECO:0000256" key="5">
    <source>
        <dbReference type="ARBA" id="ARBA00019465"/>
    </source>
</evidence>
<comment type="catalytic activity">
    <reaction evidence="10 11">
        <text>(R)-pantoate + NADP(+) = 2-dehydropantoate + NADPH + H(+)</text>
        <dbReference type="Rhea" id="RHEA:16233"/>
        <dbReference type="ChEBI" id="CHEBI:11561"/>
        <dbReference type="ChEBI" id="CHEBI:15378"/>
        <dbReference type="ChEBI" id="CHEBI:15980"/>
        <dbReference type="ChEBI" id="CHEBI:57783"/>
        <dbReference type="ChEBI" id="CHEBI:58349"/>
        <dbReference type="EC" id="1.1.1.169"/>
    </reaction>
</comment>
<reference evidence="14 15" key="1">
    <citation type="submission" date="2023-03" db="EMBL/GenBank/DDBJ databases">
        <title>Bacillus Genome Sequencing.</title>
        <authorList>
            <person name="Dunlap C."/>
        </authorList>
    </citation>
    <scope>NUCLEOTIDE SEQUENCE [LARGE SCALE GENOMIC DNA]</scope>
    <source>
        <strain evidence="14 15">NRS-38</strain>
    </source>
</reference>
<dbReference type="Pfam" id="PF02558">
    <property type="entry name" value="ApbA"/>
    <property type="match status" value="1"/>
</dbReference>
<dbReference type="GO" id="GO:0008677">
    <property type="term" value="F:2-dehydropantoate 2-reductase activity"/>
    <property type="evidence" value="ECO:0007669"/>
    <property type="project" value="UniProtKB-EC"/>
</dbReference>
<evidence type="ECO:0000256" key="7">
    <source>
        <dbReference type="ARBA" id="ARBA00022857"/>
    </source>
</evidence>
<feature type="domain" description="Ketopantoate reductase C-terminal" evidence="13">
    <location>
        <begin position="172"/>
        <end position="292"/>
    </location>
</feature>
<evidence type="ECO:0000259" key="12">
    <source>
        <dbReference type="Pfam" id="PF02558"/>
    </source>
</evidence>
<comment type="function">
    <text evidence="1 11">Catalyzes the NADPH-dependent reduction of ketopantoate into pantoic acid.</text>
</comment>
<name>A0ABD5IQ41_9BACL</name>
<sequence length="298" mass="33041">MKIGIIGGGAIGLLIAAYLSSTCEVTIYTRRKTQADLLNERGLRMIKNGDERIVPIRAWAAGYEKLQADVFFVTVKQYDMVHAIELCNQWTDGGAFVFLQNGMGHVSLLSQLKAQCIAVGTVEHGAFKKDDRTVEHTGIGKISIALFQGDTGPLKQLLDVSSSDFPIEFEHNWQQLLTNKLVVNAVINPLTAMLRVPNGELVKTKEYKKMMELLFSEICLALSLPDENEARERIVRICERTANNRSSMLCDLENGRMTEIEAILGYVIAKGKEKGVQTPICQFLMNAVKGMEGRGFNG</sequence>
<dbReference type="PANTHER" id="PTHR43765">
    <property type="entry name" value="2-DEHYDROPANTOATE 2-REDUCTASE-RELATED"/>
    <property type="match status" value="1"/>
</dbReference>
<accession>A0ABD5IQ41</accession>
<evidence type="ECO:0000256" key="1">
    <source>
        <dbReference type="ARBA" id="ARBA00002919"/>
    </source>
</evidence>
<evidence type="ECO:0000313" key="14">
    <source>
        <dbReference type="EMBL" id="MED5050388.1"/>
    </source>
</evidence>
<evidence type="ECO:0000256" key="4">
    <source>
        <dbReference type="ARBA" id="ARBA00013014"/>
    </source>
</evidence>
<dbReference type="InterPro" id="IPR008927">
    <property type="entry name" value="6-PGluconate_DH-like_C_sf"/>
</dbReference>
<evidence type="ECO:0000256" key="2">
    <source>
        <dbReference type="ARBA" id="ARBA00004994"/>
    </source>
</evidence>
<organism evidence="14 15">
    <name type="scientific">Anoxybacteroides rupiense</name>
    <dbReference type="NCBI Taxonomy" id="311460"/>
    <lineage>
        <taxon>Bacteria</taxon>
        <taxon>Bacillati</taxon>
        <taxon>Bacillota</taxon>
        <taxon>Bacilli</taxon>
        <taxon>Bacillales</taxon>
        <taxon>Anoxybacillaceae</taxon>
        <taxon>Anoxybacteroides</taxon>
    </lineage>
</organism>
<dbReference type="EC" id="1.1.1.169" evidence="4 11"/>
<dbReference type="InterPro" id="IPR036291">
    <property type="entry name" value="NAD(P)-bd_dom_sf"/>
</dbReference>
<dbReference type="SUPFAM" id="SSF51735">
    <property type="entry name" value="NAD(P)-binding Rossmann-fold domains"/>
    <property type="match status" value="1"/>
</dbReference>
<evidence type="ECO:0000313" key="15">
    <source>
        <dbReference type="Proteomes" id="UP001339962"/>
    </source>
</evidence>
<dbReference type="NCBIfam" id="NF005093">
    <property type="entry name" value="PRK06522.2-4"/>
    <property type="match status" value="1"/>
</dbReference>
<evidence type="ECO:0000256" key="10">
    <source>
        <dbReference type="ARBA" id="ARBA00048793"/>
    </source>
</evidence>
<dbReference type="RefSeq" id="WP_066147121.1">
    <property type="nucleotide sequence ID" value="NZ_JAHSSG010000013.1"/>
</dbReference>
<evidence type="ECO:0000259" key="13">
    <source>
        <dbReference type="Pfam" id="PF08546"/>
    </source>
</evidence>